<dbReference type="PANTHER" id="PTHR23065:SF54">
    <property type="entry name" value="SUPPRESSOR OF YEAST PROFILIN DELETION"/>
    <property type="match status" value="1"/>
</dbReference>
<reference evidence="6 7" key="1">
    <citation type="submission" date="2018-06" db="EMBL/GenBank/DDBJ databases">
        <title>Comparative genomics reveals the genomic features of Rhizophagus irregularis, R. cerebriforme, R. diaphanum and Gigaspora rosea, and their symbiotic lifestyle signature.</title>
        <authorList>
            <person name="Morin E."/>
            <person name="San Clemente H."/>
            <person name="Chen E.C.H."/>
            <person name="De La Providencia I."/>
            <person name="Hainaut M."/>
            <person name="Kuo A."/>
            <person name="Kohler A."/>
            <person name="Murat C."/>
            <person name="Tang N."/>
            <person name="Roy S."/>
            <person name="Loubradou J."/>
            <person name="Henrissat B."/>
            <person name="Grigoriev I.V."/>
            <person name="Corradi N."/>
            <person name="Roux C."/>
            <person name="Martin F.M."/>
        </authorList>
    </citation>
    <scope>NUCLEOTIDE SEQUENCE [LARGE SCALE GENOMIC DNA]</scope>
    <source>
        <strain evidence="6 7">DAOM 194757</strain>
    </source>
</reference>
<dbReference type="STRING" id="44941.A0A397VVS0"/>
<dbReference type="AlphaFoldDB" id="A0A397VVS0"/>
<evidence type="ECO:0000256" key="3">
    <source>
        <dbReference type="SAM" id="MobiDB-lite"/>
    </source>
</evidence>
<evidence type="ECO:0000256" key="1">
    <source>
        <dbReference type="ARBA" id="ARBA00022583"/>
    </source>
</evidence>
<dbReference type="InterPro" id="IPR027267">
    <property type="entry name" value="AH/BAR_dom_sf"/>
</dbReference>
<feature type="domain" description="F-BAR" evidence="5">
    <location>
        <begin position="1"/>
        <end position="261"/>
    </location>
</feature>
<dbReference type="GO" id="GO:0006897">
    <property type="term" value="P:endocytosis"/>
    <property type="evidence" value="ECO:0007669"/>
    <property type="project" value="UniProtKB-KW"/>
</dbReference>
<dbReference type="GO" id="GO:0030139">
    <property type="term" value="C:endocytic vesicle"/>
    <property type="evidence" value="ECO:0007669"/>
    <property type="project" value="TreeGrafter"/>
</dbReference>
<sequence length="734" mass="81837">MPYLQAFLNDRPKHSFDVVQLRLRRAKSLNQEVADYFKERAIIEENYVRSLQKLTNKTALIDKSNLGSFANVWNALSSELNDIVNIHTSLYTMMNEEIDHPLREQATSDPGWLQLKNLESNLSKLAREYEERLAKVNKHKIKTEKSSGKRAGSFVYFSLIQSFGSNIKESKLTEAQRALDQTQAEWRSGLSEYLEKSQAVDINRLMNIKEMLVRFETAQVESYQRGIEMAERSMNTLMEFDVQTEIEEFCSNNSQAAEGTSLEELPNSSSHNPFKSALGTIRRKRTASAQSESVYSQRLDSDNARSGSDGFISPSNSSFILQNEISSPSEISVPKVLVDSEGYSIPPESKPWDGFSSNDENDSDARSLAAQDKTIRVEIKPPIPEANEAEAAAAISLVMTTLKSTPTVKQRAVRGRRDTTKSTILSSDNIHVDTPTVSEISDNIVKSSPTSESPDTINYQGINPDIQIQAHGLNASILETVNIISKGGDVTKLLVTGEISITYNDSTIRDNSMPIRVRINNFDTLEKAVPNASYLSSVSEVAGVYDLNIGLLSQAGSTPVVVMKYQLRIDPQYKSAFVPLHVIPKWKCEPNQTSLVVSYEVNPEFRLSGTLSELSFMVPVDGEVKTVQSKPTGVWSVEKQRMYWQVSNADLATPCEQKRILARFETSQTSQPAPAAVKFLCEGQLLSNISLEIVQDIPNENGTLKQNDSSEYDNIFKFQRILCQITSGKFLASP</sequence>
<dbReference type="GO" id="GO:0032185">
    <property type="term" value="P:septin cytoskeleton organization"/>
    <property type="evidence" value="ECO:0007669"/>
    <property type="project" value="TreeGrafter"/>
</dbReference>
<keyword evidence="2" id="KW-0175">Coiled coil</keyword>
<dbReference type="Gene3D" id="1.20.1270.60">
    <property type="entry name" value="Arfaptin homology (AH) domain/BAR domain"/>
    <property type="match status" value="1"/>
</dbReference>
<dbReference type="InterPro" id="IPR031160">
    <property type="entry name" value="F_BAR_dom"/>
</dbReference>
<evidence type="ECO:0000313" key="7">
    <source>
        <dbReference type="Proteomes" id="UP000266673"/>
    </source>
</evidence>
<comment type="caution">
    <text evidence="6">The sequence shown here is derived from an EMBL/GenBank/DDBJ whole genome shotgun (WGS) entry which is preliminary data.</text>
</comment>
<dbReference type="InterPro" id="IPR001060">
    <property type="entry name" value="FCH_dom"/>
</dbReference>
<organism evidence="6 7">
    <name type="scientific">Gigaspora rosea</name>
    <dbReference type="NCBI Taxonomy" id="44941"/>
    <lineage>
        <taxon>Eukaryota</taxon>
        <taxon>Fungi</taxon>
        <taxon>Fungi incertae sedis</taxon>
        <taxon>Mucoromycota</taxon>
        <taxon>Glomeromycotina</taxon>
        <taxon>Glomeromycetes</taxon>
        <taxon>Diversisporales</taxon>
        <taxon>Gigasporaceae</taxon>
        <taxon>Gigaspora</taxon>
    </lineage>
</organism>
<dbReference type="PROSITE" id="PS51072">
    <property type="entry name" value="MHD"/>
    <property type="match status" value="1"/>
</dbReference>
<proteinExistence type="predicted"/>
<protein>
    <submittedName>
        <fullName evidence="6">Muniscin C-terminal mu homology domain-containing protein</fullName>
    </submittedName>
</protein>
<dbReference type="GO" id="GO:0032153">
    <property type="term" value="C:cell division site"/>
    <property type="evidence" value="ECO:0007669"/>
    <property type="project" value="TreeGrafter"/>
</dbReference>
<feature type="region of interest" description="Disordered" evidence="3">
    <location>
        <begin position="257"/>
        <end position="312"/>
    </location>
</feature>
<dbReference type="OrthoDB" id="27823at2759"/>
<feature type="domain" description="MHD" evidence="4">
    <location>
        <begin position="470"/>
        <end position="722"/>
    </location>
</feature>
<gene>
    <name evidence="6" type="ORF">C2G38_2030544</name>
</gene>
<dbReference type="InterPro" id="IPR018808">
    <property type="entry name" value="Muniscin_C"/>
</dbReference>
<accession>A0A397VVS0</accession>
<dbReference type="Pfam" id="PF10291">
    <property type="entry name" value="muHD"/>
    <property type="match status" value="1"/>
</dbReference>
<evidence type="ECO:0000259" key="4">
    <source>
        <dbReference type="PROSITE" id="PS51072"/>
    </source>
</evidence>
<dbReference type="PROSITE" id="PS51741">
    <property type="entry name" value="F_BAR"/>
    <property type="match status" value="1"/>
</dbReference>
<dbReference type="Proteomes" id="UP000266673">
    <property type="component" value="Unassembled WGS sequence"/>
</dbReference>
<name>A0A397VVS0_9GLOM</name>
<dbReference type="EMBL" id="QKWP01000151">
    <property type="protein sequence ID" value="RIB26048.1"/>
    <property type="molecule type" value="Genomic_DNA"/>
</dbReference>
<dbReference type="GO" id="GO:0005886">
    <property type="term" value="C:plasma membrane"/>
    <property type="evidence" value="ECO:0007669"/>
    <property type="project" value="TreeGrafter"/>
</dbReference>
<evidence type="ECO:0000259" key="5">
    <source>
        <dbReference type="PROSITE" id="PS51741"/>
    </source>
</evidence>
<dbReference type="PANTHER" id="PTHR23065">
    <property type="entry name" value="PROLINE-SERINE-THREONINE PHOSPHATASE INTERACTING PROTEIN 1"/>
    <property type="match status" value="1"/>
</dbReference>
<dbReference type="InterPro" id="IPR028565">
    <property type="entry name" value="MHD"/>
</dbReference>
<dbReference type="Pfam" id="PF00611">
    <property type="entry name" value="FCH"/>
    <property type="match status" value="1"/>
</dbReference>
<feature type="region of interest" description="Disordered" evidence="3">
    <location>
        <begin position="342"/>
        <end position="369"/>
    </location>
</feature>
<evidence type="ECO:0000256" key="2">
    <source>
        <dbReference type="PROSITE-ProRule" id="PRU01077"/>
    </source>
</evidence>
<dbReference type="SMART" id="SM00055">
    <property type="entry name" value="FCH"/>
    <property type="match status" value="1"/>
</dbReference>
<dbReference type="SUPFAM" id="SSF103657">
    <property type="entry name" value="BAR/IMD domain-like"/>
    <property type="match status" value="1"/>
</dbReference>
<feature type="compositionally biased region" description="Polar residues" evidence="3">
    <location>
        <begin position="287"/>
        <end position="298"/>
    </location>
</feature>
<keyword evidence="7" id="KW-1185">Reference proteome</keyword>
<evidence type="ECO:0000313" key="6">
    <source>
        <dbReference type="EMBL" id="RIB26048.1"/>
    </source>
</evidence>
<keyword evidence="1" id="KW-0254">Endocytosis</keyword>